<keyword evidence="2" id="KW-0813">Transport</keyword>
<name>A0A2P8DCE4_9BACT</name>
<keyword evidence="10" id="KW-1185">Reference proteome</keyword>
<protein>
    <submittedName>
        <fullName evidence="9">Lipoprotein-releasing system ATP-binding protein</fullName>
    </submittedName>
</protein>
<gene>
    <name evidence="9" type="ORF">B0I18_1011042</name>
</gene>
<evidence type="ECO:0000313" key="10">
    <source>
        <dbReference type="Proteomes" id="UP000240572"/>
    </source>
</evidence>
<feature type="domain" description="ABC transporter" evidence="8">
    <location>
        <begin position="2"/>
        <end position="232"/>
    </location>
</feature>
<dbReference type="GO" id="GO:0022857">
    <property type="term" value="F:transmembrane transporter activity"/>
    <property type="evidence" value="ECO:0007669"/>
    <property type="project" value="TreeGrafter"/>
</dbReference>
<dbReference type="InterPro" id="IPR017911">
    <property type="entry name" value="MacB-like_ATP-bd"/>
</dbReference>
<evidence type="ECO:0000256" key="2">
    <source>
        <dbReference type="ARBA" id="ARBA00022448"/>
    </source>
</evidence>
<evidence type="ECO:0000259" key="8">
    <source>
        <dbReference type="PROSITE" id="PS50893"/>
    </source>
</evidence>
<keyword evidence="9" id="KW-0449">Lipoprotein</keyword>
<dbReference type="GO" id="GO:0044874">
    <property type="term" value="P:lipoprotein localization to outer membrane"/>
    <property type="evidence" value="ECO:0007669"/>
    <property type="project" value="UniProtKB-ARBA"/>
</dbReference>
<dbReference type="AlphaFoldDB" id="A0A2P8DCE4"/>
<organism evidence="9 10">
    <name type="scientific">Taibaiella chishuiensis</name>
    <dbReference type="NCBI Taxonomy" id="1434707"/>
    <lineage>
        <taxon>Bacteria</taxon>
        <taxon>Pseudomonadati</taxon>
        <taxon>Bacteroidota</taxon>
        <taxon>Chitinophagia</taxon>
        <taxon>Chitinophagales</taxon>
        <taxon>Chitinophagaceae</taxon>
        <taxon>Taibaiella</taxon>
    </lineage>
</organism>
<dbReference type="GO" id="GO:0005524">
    <property type="term" value="F:ATP binding"/>
    <property type="evidence" value="ECO:0007669"/>
    <property type="project" value="UniProtKB-KW"/>
</dbReference>
<reference evidence="9 10" key="1">
    <citation type="submission" date="2018-03" db="EMBL/GenBank/DDBJ databases">
        <title>Genomic Encyclopedia of Type Strains, Phase III (KMG-III): the genomes of soil and plant-associated and newly described type strains.</title>
        <authorList>
            <person name="Whitman W."/>
        </authorList>
    </citation>
    <scope>NUCLEOTIDE SEQUENCE [LARGE SCALE GENOMIC DNA]</scope>
    <source>
        <strain evidence="9 10">CGMCC 1.12700</strain>
    </source>
</reference>
<evidence type="ECO:0000256" key="1">
    <source>
        <dbReference type="ARBA" id="ARBA00005417"/>
    </source>
</evidence>
<dbReference type="SUPFAM" id="SSF52540">
    <property type="entry name" value="P-loop containing nucleoside triphosphate hydrolases"/>
    <property type="match status" value="1"/>
</dbReference>
<evidence type="ECO:0000256" key="3">
    <source>
        <dbReference type="ARBA" id="ARBA00022475"/>
    </source>
</evidence>
<dbReference type="SMART" id="SM00382">
    <property type="entry name" value="AAA"/>
    <property type="match status" value="1"/>
</dbReference>
<dbReference type="InterPro" id="IPR027417">
    <property type="entry name" value="P-loop_NTPase"/>
</dbReference>
<comment type="caution">
    <text evidence="9">The sequence shown here is derived from an EMBL/GenBank/DDBJ whole genome shotgun (WGS) entry which is preliminary data.</text>
</comment>
<dbReference type="Pfam" id="PF00005">
    <property type="entry name" value="ABC_tran"/>
    <property type="match status" value="1"/>
</dbReference>
<accession>A0A2P8DCE4</accession>
<dbReference type="GO" id="GO:0016887">
    <property type="term" value="F:ATP hydrolysis activity"/>
    <property type="evidence" value="ECO:0007669"/>
    <property type="project" value="InterPro"/>
</dbReference>
<dbReference type="PANTHER" id="PTHR24220">
    <property type="entry name" value="IMPORT ATP-BINDING PROTEIN"/>
    <property type="match status" value="1"/>
</dbReference>
<dbReference type="InterPro" id="IPR003593">
    <property type="entry name" value="AAA+_ATPase"/>
</dbReference>
<keyword evidence="7" id="KW-0472">Membrane</keyword>
<dbReference type="Proteomes" id="UP000240572">
    <property type="component" value="Unassembled WGS sequence"/>
</dbReference>
<evidence type="ECO:0000256" key="4">
    <source>
        <dbReference type="ARBA" id="ARBA00022741"/>
    </source>
</evidence>
<dbReference type="GO" id="GO:0089705">
    <property type="term" value="P:protein localization to outer membrane"/>
    <property type="evidence" value="ECO:0007669"/>
    <property type="project" value="UniProtKB-ARBA"/>
</dbReference>
<evidence type="ECO:0000256" key="7">
    <source>
        <dbReference type="ARBA" id="ARBA00023136"/>
    </source>
</evidence>
<dbReference type="Gene3D" id="3.40.50.300">
    <property type="entry name" value="P-loop containing nucleotide triphosphate hydrolases"/>
    <property type="match status" value="1"/>
</dbReference>
<keyword evidence="3" id="KW-1003">Cell membrane</keyword>
<dbReference type="EMBL" id="PYGD01000001">
    <property type="protein sequence ID" value="PSK94879.1"/>
    <property type="molecule type" value="Genomic_DNA"/>
</dbReference>
<dbReference type="CDD" id="cd03255">
    <property type="entry name" value="ABC_MJ0796_LolCDE_FtsE"/>
    <property type="match status" value="1"/>
</dbReference>
<evidence type="ECO:0000313" key="9">
    <source>
        <dbReference type="EMBL" id="PSK94879.1"/>
    </source>
</evidence>
<dbReference type="GO" id="GO:0005886">
    <property type="term" value="C:plasma membrane"/>
    <property type="evidence" value="ECO:0007669"/>
    <property type="project" value="TreeGrafter"/>
</dbReference>
<dbReference type="PROSITE" id="PS50893">
    <property type="entry name" value="ABC_TRANSPORTER_2"/>
    <property type="match status" value="1"/>
</dbReference>
<keyword evidence="6" id="KW-1278">Translocase</keyword>
<dbReference type="RefSeq" id="WP_106521563.1">
    <property type="nucleotide sequence ID" value="NZ_PYGD01000001.1"/>
</dbReference>
<dbReference type="InterPro" id="IPR017871">
    <property type="entry name" value="ABC_transporter-like_CS"/>
</dbReference>
<dbReference type="OrthoDB" id="9802264at2"/>
<proteinExistence type="inferred from homology"/>
<dbReference type="InterPro" id="IPR003439">
    <property type="entry name" value="ABC_transporter-like_ATP-bd"/>
</dbReference>
<sequence>MLDAQNLSKKYGRLTVLRDVSLHIGKGEFVAIAGPSGAGKSTLLHLLGALDVPDSGRVQLMNQDLFRLSRKKQAAFRNQNMGFVFQFHHLLPEFTAIENVCMPLWIAGQGKKEAQAAAGAILETVGLGHRLNHKPGELSGGEQQRVAIARAIVHRPAVIFADEPTGNLDTANAQAVHQLFLELRAAYNQTFVIVTHNEQLAAMADRTLLMRDGQIESDQRNGDVLTAPVKSI</sequence>
<dbReference type="PROSITE" id="PS00211">
    <property type="entry name" value="ABC_TRANSPORTER_1"/>
    <property type="match status" value="1"/>
</dbReference>
<keyword evidence="4" id="KW-0547">Nucleotide-binding</keyword>
<evidence type="ECO:0000256" key="6">
    <source>
        <dbReference type="ARBA" id="ARBA00022967"/>
    </source>
</evidence>
<dbReference type="InterPro" id="IPR015854">
    <property type="entry name" value="ABC_transpr_LolD-like"/>
</dbReference>
<comment type="similarity">
    <text evidence="1">Belongs to the ABC transporter superfamily.</text>
</comment>
<evidence type="ECO:0000256" key="5">
    <source>
        <dbReference type="ARBA" id="ARBA00022840"/>
    </source>
</evidence>
<dbReference type="PANTHER" id="PTHR24220:SF689">
    <property type="entry name" value="LIPOPROTEIN-RELEASING SYSTEM ATP-BINDING PROTEIN LOLD"/>
    <property type="match status" value="1"/>
</dbReference>
<dbReference type="FunFam" id="3.40.50.300:FF:000230">
    <property type="entry name" value="Lipoprotein-releasing system ATP-binding protein LolD"/>
    <property type="match status" value="1"/>
</dbReference>
<keyword evidence="5 9" id="KW-0067">ATP-binding</keyword>